<dbReference type="Pfam" id="PF07189">
    <property type="entry name" value="SF3b10"/>
    <property type="match status" value="1"/>
</dbReference>
<evidence type="ECO:0000313" key="4">
    <source>
        <dbReference type="Proteomes" id="UP001259832"/>
    </source>
</evidence>
<evidence type="ECO:0000313" key="3">
    <source>
        <dbReference type="EMBL" id="KAK1943458.1"/>
    </source>
</evidence>
<evidence type="ECO:0000259" key="2">
    <source>
        <dbReference type="Pfam" id="PF10419"/>
    </source>
</evidence>
<feature type="region of interest" description="Disordered" evidence="1">
    <location>
        <begin position="1"/>
        <end position="54"/>
    </location>
</feature>
<dbReference type="AlphaFoldDB" id="A0AAD9GSK9"/>
<dbReference type="PANTHER" id="PTHR20978">
    <property type="entry name" value="SPLICING FACTOR 3B SUBUNIT 5"/>
    <property type="match status" value="1"/>
</dbReference>
<dbReference type="Proteomes" id="UP001259832">
    <property type="component" value="Unassembled WGS sequence"/>
</dbReference>
<dbReference type="InterPro" id="IPR019481">
    <property type="entry name" value="TFIIIC_triple_barrel"/>
</dbReference>
<comment type="caution">
    <text evidence="3">The sequence shown here is derived from an EMBL/GenBank/DDBJ whole genome shotgun (WGS) entry which is preliminary data.</text>
</comment>
<sequence>MASPAATGKRPRSVVENGVEAVKKVNGKEEADELEEKAPAPNSESVAEDEESEEEEMLVVLELCDFKNHPLFDDYSSATLEGIDTAKPMLKIGEYELHGQLEETVGTSYFYDTDTSKSPDKTYQFAGQTVKKIKFTIAPPEDLNMAADRFNINRQWEHLQAKYVGTGHADTTKFEWAVNQHRDTLASHLGHSDMMAYFAVAENESMGRVRYNMLEKMLQPCGPPPQKEEE</sequence>
<dbReference type="GO" id="GO:0000398">
    <property type="term" value="P:mRNA splicing, via spliceosome"/>
    <property type="evidence" value="ECO:0007669"/>
    <property type="project" value="TreeGrafter"/>
</dbReference>
<dbReference type="PANTHER" id="PTHR20978:SF0">
    <property type="entry name" value="SPLICING FACTOR 3B SUBUNIT 5"/>
    <property type="match status" value="1"/>
</dbReference>
<dbReference type="InterPro" id="IPR009846">
    <property type="entry name" value="SF3b5/RDS3-10"/>
</dbReference>
<dbReference type="GO" id="GO:0005686">
    <property type="term" value="C:U2 snRNP"/>
    <property type="evidence" value="ECO:0007669"/>
    <property type="project" value="TreeGrafter"/>
</dbReference>
<accession>A0AAD9GSK9</accession>
<dbReference type="Pfam" id="PF10419">
    <property type="entry name" value="TFIIIC_sub6"/>
    <property type="match status" value="1"/>
</dbReference>
<gene>
    <name evidence="3" type="ORF">P3T76_004854</name>
</gene>
<name>A0AAD9GSK9_9STRA</name>
<dbReference type="GO" id="GO:0071011">
    <property type="term" value="C:precatalytic spliceosome"/>
    <property type="evidence" value="ECO:0007669"/>
    <property type="project" value="TreeGrafter"/>
</dbReference>
<keyword evidence="4" id="KW-1185">Reference proteome</keyword>
<proteinExistence type="predicted"/>
<dbReference type="Gene3D" id="2.60.40.4370">
    <property type="match status" value="1"/>
</dbReference>
<feature type="domain" description="Transcription factor TFIIIC triple barrel" evidence="2">
    <location>
        <begin position="53"/>
        <end position="136"/>
    </location>
</feature>
<reference evidence="3" key="1">
    <citation type="submission" date="2023-08" db="EMBL/GenBank/DDBJ databases">
        <title>Reference Genome Resource for the Citrus Pathogen Phytophthora citrophthora.</title>
        <authorList>
            <person name="Moller H."/>
            <person name="Coetzee B."/>
            <person name="Rose L.J."/>
            <person name="Van Niekerk J.M."/>
        </authorList>
    </citation>
    <scope>NUCLEOTIDE SEQUENCE</scope>
    <source>
        <strain evidence="3">STE-U-9442</strain>
    </source>
</reference>
<evidence type="ECO:0000256" key="1">
    <source>
        <dbReference type="SAM" id="MobiDB-lite"/>
    </source>
</evidence>
<organism evidence="3 4">
    <name type="scientific">Phytophthora citrophthora</name>
    <dbReference type="NCBI Taxonomy" id="4793"/>
    <lineage>
        <taxon>Eukaryota</taxon>
        <taxon>Sar</taxon>
        <taxon>Stramenopiles</taxon>
        <taxon>Oomycota</taxon>
        <taxon>Peronosporomycetes</taxon>
        <taxon>Peronosporales</taxon>
        <taxon>Peronosporaceae</taxon>
        <taxon>Phytophthora</taxon>
    </lineage>
</organism>
<protein>
    <submittedName>
        <fullName evidence="3">Splicing factor 3B subunit 5</fullName>
    </submittedName>
</protein>
<dbReference type="EMBL" id="JASMQC010000007">
    <property type="protein sequence ID" value="KAK1943458.1"/>
    <property type="molecule type" value="Genomic_DNA"/>
</dbReference>